<protein>
    <submittedName>
        <fullName evidence="1">Uncharacterized protein</fullName>
    </submittedName>
</protein>
<proteinExistence type="predicted"/>
<gene>
    <name evidence="1" type="ORF">CPE01_03090</name>
</gene>
<sequence>MARVTVPAVIGAALVAALGGIVVAGWQLSRPDDGALASEVLGRAEVSLTETYTGPPGVCPGYTTNVPTPMRWTDADSATTMLDDDGLLLTCFGSVDEVGHLAELLAERQAHGIRASDASDAANYPLRGAPVRVTSPLGASIRFEYVVGRSTVTEWVVERDGAIFGVGYLHDGSAPHLAEVEAVMAGWRWS</sequence>
<organism evidence="1 2">
    <name type="scientific">Cellulomonas persica</name>
    <dbReference type="NCBI Taxonomy" id="76861"/>
    <lineage>
        <taxon>Bacteria</taxon>
        <taxon>Bacillati</taxon>
        <taxon>Actinomycetota</taxon>
        <taxon>Actinomycetes</taxon>
        <taxon>Micrococcales</taxon>
        <taxon>Cellulomonadaceae</taxon>
        <taxon>Cellulomonas</taxon>
    </lineage>
</organism>
<name>A0A510UQ37_9CELL</name>
<evidence type="ECO:0000313" key="1">
    <source>
        <dbReference type="EMBL" id="GEK16576.1"/>
    </source>
</evidence>
<comment type="caution">
    <text evidence="1">The sequence shown here is derived from an EMBL/GenBank/DDBJ whole genome shotgun (WGS) entry which is preliminary data.</text>
</comment>
<dbReference type="RefSeq" id="WP_146804862.1">
    <property type="nucleotide sequence ID" value="NZ_BJUA01000001.1"/>
</dbReference>
<dbReference type="AlphaFoldDB" id="A0A510UQ37"/>
<accession>A0A510UQ37</accession>
<dbReference type="EMBL" id="BJUA01000001">
    <property type="protein sequence ID" value="GEK16576.1"/>
    <property type="molecule type" value="Genomic_DNA"/>
</dbReference>
<evidence type="ECO:0000313" key="2">
    <source>
        <dbReference type="Proteomes" id="UP000321386"/>
    </source>
</evidence>
<dbReference type="Proteomes" id="UP000321386">
    <property type="component" value="Unassembled WGS sequence"/>
</dbReference>
<reference evidence="1 2" key="1">
    <citation type="submission" date="2019-07" db="EMBL/GenBank/DDBJ databases">
        <title>Whole genome shotgun sequence of Cellulomonas persica NBRC 101101.</title>
        <authorList>
            <person name="Hosoyama A."/>
            <person name="Uohara A."/>
            <person name="Ohji S."/>
            <person name="Ichikawa N."/>
        </authorList>
    </citation>
    <scope>NUCLEOTIDE SEQUENCE [LARGE SCALE GENOMIC DNA]</scope>
    <source>
        <strain evidence="1 2">NBRC 101101</strain>
    </source>
</reference>
<dbReference type="OrthoDB" id="4829712at2"/>
<keyword evidence="2" id="KW-1185">Reference proteome</keyword>